<proteinExistence type="predicted"/>
<organism evidence="2 3">
    <name type="scientific">Goodfellowiella coeruleoviolacea</name>
    <dbReference type="NCBI Taxonomy" id="334858"/>
    <lineage>
        <taxon>Bacteria</taxon>
        <taxon>Bacillati</taxon>
        <taxon>Actinomycetota</taxon>
        <taxon>Actinomycetes</taxon>
        <taxon>Pseudonocardiales</taxon>
        <taxon>Pseudonocardiaceae</taxon>
        <taxon>Goodfellowiella</taxon>
    </lineage>
</organism>
<dbReference type="Gene3D" id="3.40.50.720">
    <property type="entry name" value="NAD(P)-binding Rossmann-like Domain"/>
    <property type="match status" value="1"/>
</dbReference>
<sequence length="60" mass="6119">MIAVTGASGQLGRATIGHLVERVDAARVVAVTRTPARAADLGGADQGGRLRRPGLDGARR</sequence>
<evidence type="ECO:0000313" key="2">
    <source>
        <dbReference type="EMBL" id="MCP2164496.1"/>
    </source>
</evidence>
<dbReference type="Proteomes" id="UP001206128">
    <property type="component" value="Unassembled WGS sequence"/>
</dbReference>
<accession>A0AAE3KDU3</accession>
<feature type="region of interest" description="Disordered" evidence="1">
    <location>
        <begin position="36"/>
        <end position="60"/>
    </location>
</feature>
<dbReference type="InterPro" id="IPR036291">
    <property type="entry name" value="NAD(P)-bd_dom_sf"/>
</dbReference>
<reference evidence="2" key="1">
    <citation type="submission" date="2022-06" db="EMBL/GenBank/DDBJ databases">
        <title>Genomic Encyclopedia of Archaeal and Bacterial Type Strains, Phase II (KMG-II): from individual species to whole genera.</title>
        <authorList>
            <person name="Goeker M."/>
        </authorList>
    </citation>
    <scope>NUCLEOTIDE SEQUENCE</scope>
    <source>
        <strain evidence="2">DSM 43935</strain>
    </source>
</reference>
<protein>
    <submittedName>
        <fullName evidence="2">Short chain dehydrogenase</fullName>
    </submittedName>
</protein>
<dbReference type="RefSeq" id="WP_253768213.1">
    <property type="nucleotide sequence ID" value="NZ_JAMTCK010000003.1"/>
</dbReference>
<dbReference type="SUPFAM" id="SSF51735">
    <property type="entry name" value="NAD(P)-binding Rossmann-fold domains"/>
    <property type="match status" value="1"/>
</dbReference>
<gene>
    <name evidence="2" type="ORF">LX83_001336</name>
</gene>
<comment type="caution">
    <text evidence="2">The sequence shown here is derived from an EMBL/GenBank/DDBJ whole genome shotgun (WGS) entry which is preliminary data.</text>
</comment>
<name>A0AAE3KDU3_9PSEU</name>
<dbReference type="AlphaFoldDB" id="A0AAE3KDU3"/>
<evidence type="ECO:0000256" key="1">
    <source>
        <dbReference type="SAM" id="MobiDB-lite"/>
    </source>
</evidence>
<evidence type="ECO:0000313" key="3">
    <source>
        <dbReference type="Proteomes" id="UP001206128"/>
    </source>
</evidence>
<dbReference type="EMBL" id="JAMTCK010000003">
    <property type="protein sequence ID" value="MCP2164496.1"/>
    <property type="molecule type" value="Genomic_DNA"/>
</dbReference>
<keyword evidence="3" id="KW-1185">Reference proteome</keyword>